<dbReference type="Proteomes" id="UP001601992">
    <property type="component" value="Unassembled WGS sequence"/>
</dbReference>
<dbReference type="Pfam" id="PF06314">
    <property type="entry name" value="ADC"/>
    <property type="match status" value="1"/>
</dbReference>
<name>A0ABW6RVE6_9NOCA</name>
<proteinExistence type="predicted"/>
<evidence type="ECO:0000313" key="2">
    <source>
        <dbReference type="Proteomes" id="UP001601992"/>
    </source>
</evidence>
<dbReference type="RefSeq" id="WP_040817745.1">
    <property type="nucleotide sequence ID" value="NZ_JBIAQY010000003.1"/>
</dbReference>
<dbReference type="SUPFAM" id="SSF160104">
    <property type="entry name" value="Acetoacetate decarboxylase-like"/>
    <property type="match status" value="1"/>
</dbReference>
<reference evidence="1 2" key="1">
    <citation type="submission" date="2024-10" db="EMBL/GenBank/DDBJ databases">
        <title>The Natural Products Discovery Center: Release of the First 8490 Sequenced Strains for Exploring Actinobacteria Biosynthetic Diversity.</title>
        <authorList>
            <person name="Kalkreuter E."/>
            <person name="Kautsar S.A."/>
            <person name="Yang D."/>
            <person name="Bader C.D."/>
            <person name="Teijaro C.N."/>
            <person name="Fluegel L."/>
            <person name="Davis C.M."/>
            <person name="Simpson J.R."/>
            <person name="Lauterbach L."/>
            <person name="Steele A.D."/>
            <person name="Gui C."/>
            <person name="Meng S."/>
            <person name="Li G."/>
            <person name="Viehrig K."/>
            <person name="Ye F."/>
            <person name="Su P."/>
            <person name="Kiefer A.F."/>
            <person name="Nichols A."/>
            <person name="Cepeda A.J."/>
            <person name="Yan W."/>
            <person name="Fan B."/>
            <person name="Jiang Y."/>
            <person name="Adhikari A."/>
            <person name="Zheng C.-J."/>
            <person name="Schuster L."/>
            <person name="Cowan T.M."/>
            <person name="Smanski M.J."/>
            <person name="Chevrette M.G."/>
            <person name="De Carvalho L.P.S."/>
            <person name="Shen B."/>
        </authorList>
    </citation>
    <scope>NUCLEOTIDE SEQUENCE [LARGE SCALE GENOMIC DNA]</scope>
    <source>
        <strain evidence="1 2">NPDC002593</strain>
    </source>
</reference>
<sequence>MAAVHSILGEKVTMPVEIRVADAASAMFLADADAARNILGGTGLEPVTIAGRAICTLVFVRYIDGDLGPYHEFGLAVMAQLPGDRSSIGIYISWLPVNQPFTLAAGREIWGFPKEMADIRITSHGRGRRCEVLIDGRLVVALETSGGIPAPAKLGGASIAAYTDLDGVLRSTPWVMNPSDVRMRPGGARVELGEHPVAEQMRALGLPRRALFTSEIGSLQMTFEDAREIH</sequence>
<dbReference type="Gene3D" id="2.40.400.10">
    <property type="entry name" value="Acetoacetate decarboxylase-like"/>
    <property type="match status" value="1"/>
</dbReference>
<organism evidence="1 2">
    <name type="scientific">Nocardia jiangxiensis</name>
    <dbReference type="NCBI Taxonomy" id="282685"/>
    <lineage>
        <taxon>Bacteria</taxon>
        <taxon>Bacillati</taxon>
        <taxon>Actinomycetota</taxon>
        <taxon>Actinomycetes</taxon>
        <taxon>Mycobacteriales</taxon>
        <taxon>Nocardiaceae</taxon>
        <taxon>Nocardia</taxon>
    </lineage>
</organism>
<keyword evidence="2" id="KW-1185">Reference proteome</keyword>
<protein>
    <submittedName>
        <fullName evidence="1">Acetoacetate decarboxylase family protein</fullName>
    </submittedName>
</protein>
<evidence type="ECO:0000313" key="1">
    <source>
        <dbReference type="EMBL" id="MFF3567967.1"/>
    </source>
</evidence>
<accession>A0ABW6RVE6</accession>
<dbReference type="InterPro" id="IPR023375">
    <property type="entry name" value="ADC_dom_sf"/>
</dbReference>
<comment type="caution">
    <text evidence="1">The sequence shown here is derived from an EMBL/GenBank/DDBJ whole genome shotgun (WGS) entry which is preliminary data.</text>
</comment>
<gene>
    <name evidence="1" type="ORF">ACFYXQ_09335</name>
</gene>
<dbReference type="InterPro" id="IPR010451">
    <property type="entry name" value="Acetoacetate_decarboxylase"/>
</dbReference>
<dbReference type="EMBL" id="JBIAQY010000003">
    <property type="protein sequence ID" value="MFF3567967.1"/>
    <property type="molecule type" value="Genomic_DNA"/>
</dbReference>